<sequence>MVFLPKLEEPEDYIDFGIIEIESCVTSSDSDNSDQESIEDEGQFTVIFDRDKAIKEIESLKSELEASKNQIKTLESNLISQKLEYEVKVKNILYRNYEESIKEKEKMAERLKQKDLEIDNLRKQLAGLKFKDNNKRKVCEESEIEILNNEQESADINEVTELIKILSDSKQENKNSEPKLKNNETKVNKKFFMTCRICLDNLQNKIEWIKHMNYQMFNLTKLEKEDNWETRKYRCTLCEFSTNYKIFFDDHLLKHNQINEGAFKCDKCSYSSDDKQELKFHSKVHLENYFELKICLFCEYASCEIVKVKTHMKNKHNFSML</sequence>
<gene>
    <name evidence="8" type="ORF">PVAND_001314</name>
</gene>
<evidence type="ECO:0000256" key="4">
    <source>
        <dbReference type="ARBA" id="ARBA00022833"/>
    </source>
</evidence>
<evidence type="ECO:0000256" key="5">
    <source>
        <dbReference type="PROSITE-ProRule" id="PRU00042"/>
    </source>
</evidence>
<dbReference type="GO" id="GO:0045944">
    <property type="term" value="P:positive regulation of transcription by RNA polymerase II"/>
    <property type="evidence" value="ECO:0007669"/>
    <property type="project" value="TreeGrafter"/>
</dbReference>
<proteinExistence type="predicted"/>
<keyword evidence="4" id="KW-0862">Zinc</keyword>
<evidence type="ECO:0000256" key="3">
    <source>
        <dbReference type="ARBA" id="ARBA00022771"/>
    </source>
</evidence>
<dbReference type="PROSITE" id="PS50157">
    <property type="entry name" value="ZINC_FINGER_C2H2_2"/>
    <property type="match status" value="1"/>
</dbReference>
<dbReference type="AlphaFoldDB" id="A0A9J6BML4"/>
<evidence type="ECO:0000313" key="9">
    <source>
        <dbReference type="Proteomes" id="UP001107558"/>
    </source>
</evidence>
<evidence type="ECO:0000256" key="6">
    <source>
        <dbReference type="SAM" id="Coils"/>
    </source>
</evidence>
<evidence type="ECO:0000313" key="8">
    <source>
        <dbReference type="EMBL" id="KAG5671100.1"/>
    </source>
</evidence>
<comment type="caution">
    <text evidence="8">The sequence shown here is derived from an EMBL/GenBank/DDBJ whole genome shotgun (WGS) entry which is preliminary data.</text>
</comment>
<feature type="coiled-coil region" evidence="6">
    <location>
        <begin position="50"/>
        <end position="131"/>
    </location>
</feature>
<dbReference type="Proteomes" id="UP001107558">
    <property type="component" value="Chromosome 3"/>
</dbReference>
<keyword evidence="3 5" id="KW-0863">Zinc-finger</keyword>
<dbReference type="PANTHER" id="PTHR24403:SF67">
    <property type="entry name" value="FI01116P-RELATED"/>
    <property type="match status" value="1"/>
</dbReference>
<dbReference type="OrthoDB" id="6077919at2759"/>
<dbReference type="InterPro" id="IPR013087">
    <property type="entry name" value="Znf_C2H2_type"/>
</dbReference>
<keyword evidence="6" id="KW-0175">Coiled coil</keyword>
<dbReference type="Gene3D" id="3.30.160.60">
    <property type="entry name" value="Classic Zinc Finger"/>
    <property type="match status" value="1"/>
</dbReference>
<feature type="domain" description="C2H2-type" evidence="7">
    <location>
        <begin position="263"/>
        <end position="285"/>
    </location>
</feature>
<dbReference type="SUPFAM" id="SSF57667">
    <property type="entry name" value="beta-beta-alpha zinc fingers"/>
    <property type="match status" value="1"/>
</dbReference>
<dbReference type="SMART" id="SM00355">
    <property type="entry name" value="ZnF_C2H2"/>
    <property type="match status" value="3"/>
</dbReference>
<dbReference type="InterPro" id="IPR036236">
    <property type="entry name" value="Znf_C2H2_sf"/>
</dbReference>
<dbReference type="GO" id="GO:0005634">
    <property type="term" value="C:nucleus"/>
    <property type="evidence" value="ECO:0007669"/>
    <property type="project" value="TreeGrafter"/>
</dbReference>
<organism evidence="8 9">
    <name type="scientific">Polypedilum vanderplanki</name>
    <name type="common">Sleeping chironomid midge</name>
    <dbReference type="NCBI Taxonomy" id="319348"/>
    <lineage>
        <taxon>Eukaryota</taxon>
        <taxon>Metazoa</taxon>
        <taxon>Ecdysozoa</taxon>
        <taxon>Arthropoda</taxon>
        <taxon>Hexapoda</taxon>
        <taxon>Insecta</taxon>
        <taxon>Pterygota</taxon>
        <taxon>Neoptera</taxon>
        <taxon>Endopterygota</taxon>
        <taxon>Diptera</taxon>
        <taxon>Nematocera</taxon>
        <taxon>Chironomoidea</taxon>
        <taxon>Chironomidae</taxon>
        <taxon>Chironominae</taxon>
        <taxon>Polypedilum</taxon>
        <taxon>Polypedilum</taxon>
    </lineage>
</organism>
<evidence type="ECO:0000256" key="2">
    <source>
        <dbReference type="ARBA" id="ARBA00022737"/>
    </source>
</evidence>
<dbReference type="GO" id="GO:0008270">
    <property type="term" value="F:zinc ion binding"/>
    <property type="evidence" value="ECO:0007669"/>
    <property type="project" value="UniProtKB-KW"/>
</dbReference>
<dbReference type="EMBL" id="JADBJN010000003">
    <property type="protein sequence ID" value="KAG5671100.1"/>
    <property type="molecule type" value="Genomic_DNA"/>
</dbReference>
<evidence type="ECO:0000256" key="1">
    <source>
        <dbReference type="ARBA" id="ARBA00022723"/>
    </source>
</evidence>
<keyword evidence="2" id="KW-0677">Repeat</keyword>
<accession>A0A9J6BML4</accession>
<keyword evidence="1" id="KW-0479">Metal-binding</keyword>
<name>A0A9J6BML4_POLVA</name>
<reference evidence="8" key="1">
    <citation type="submission" date="2021-03" db="EMBL/GenBank/DDBJ databases">
        <title>Chromosome level genome of the anhydrobiotic midge Polypedilum vanderplanki.</title>
        <authorList>
            <person name="Yoshida Y."/>
            <person name="Kikawada T."/>
            <person name="Gusev O."/>
        </authorList>
    </citation>
    <scope>NUCLEOTIDE SEQUENCE</scope>
    <source>
        <strain evidence="8">NIAS01</strain>
        <tissue evidence="8">Whole body or cell culture</tissue>
    </source>
</reference>
<protein>
    <recommendedName>
        <fullName evidence="7">C2H2-type domain-containing protein</fullName>
    </recommendedName>
</protein>
<dbReference type="InterPro" id="IPR050688">
    <property type="entry name" value="Zinc_finger/UBP_domain"/>
</dbReference>
<dbReference type="PANTHER" id="PTHR24403">
    <property type="entry name" value="ZINC FINGER PROTEIN"/>
    <property type="match status" value="1"/>
</dbReference>
<keyword evidence="9" id="KW-1185">Reference proteome</keyword>
<evidence type="ECO:0000259" key="7">
    <source>
        <dbReference type="PROSITE" id="PS50157"/>
    </source>
</evidence>